<evidence type="ECO:0000313" key="4">
    <source>
        <dbReference type="Proteomes" id="UP000423396"/>
    </source>
</evidence>
<dbReference type="OrthoDB" id="42558at2157"/>
<proteinExistence type="predicted"/>
<evidence type="ECO:0000256" key="2">
    <source>
        <dbReference type="ARBA" id="ARBA00023065"/>
    </source>
</evidence>
<dbReference type="Proteomes" id="UP000423396">
    <property type="component" value="Chromosome"/>
</dbReference>
<accession>A0A650CMI5</accession>
<dbReference type="SUPFAM" id="SSF103486">
    <property type="entry name" value="V-type ATP synthase subunit C"/>
    <property type="match status" value="1"/>
</dbReference>
<dbReference type="GeneID" id="42797924"/>
<protein>
    <recommendedName>
        <fullName evidence="5">ATPase</fullName>
    </recommendedName>
</protein>
<organism evidence="3 4">
    <name type="scientific">Stygiolobus azoricus</name>
    <dbReference type="NCBI Taxonomy" id="41675"/>
    <lineage>
        <taxon>Archaea</taxon>
        <taxon>Thermoproteota</taxon>
        <taxon>Thermoprotei</taxon>
        <taxon>Sulfolobales</taxon>
        <taxon>Sulfolobaceae</taxon>
        <taxon>Stygiolobus</taxon>
    </lineage>
</organism>
<dbReference type="KEGG" id="sazo:D1868_02585"/>
<evidence type="ECO:0000256" key="1">
    <source>
        <dbReference type="ARBA" id="ARBA00022448"/>
    </source>
</evidence>
<dbReference type="Gene3D" id="1.10.132.50">
    <property type="entry name" value="ATP synthase (C/AC39) subunit, domain 3"/>
    <property type="match status" value="1"/>
</dbReference>
<dbReference type="EMBL" id="CP045483">
    <property type="protein sequence ID" value="QGR18983.1"/>
    <property type="molecule type" value="Genomic_DNA"/>
</dbReference>
<gene>
    <name evidence="3" type="ORF">D1868_02585</name>
</gene>
<dbReference type="RefSeq" id="WP_156005234.1">
    <property type="nucleotide sequence ID" value="NZ_CP045483.1"/>
</dbReference>
<keyword evidence="1" id="KW-0813">Transport</keyword>
<keyword evidence="4" id="KW-1185">Reference proteome</keyword>
<keyword evidence="2" id="KW-0406">Ion transport</keyword>
<dbReference type="InterPro" id="IPR002843">
    <property type="entry name" value="ATPase_V0-cplx_csu/dsu"/>
</dbReference>
<dbReference type="AlphaFoldDB" id="A0A650CMI5"/>
<reference evidence="3 4" key="1">
    <citation type="submission" date="2019-10" db="EMBL/GenBank/DDBJ databases">
        <title>Genome Sequences from Six Type Strain Members of the Archaeal Family Sulfolobaceae: Acidianus ambivalens, Acidianus infernus, Metallosphaera prunae, Stygiolobus azoricus, Sulfolobus metallicus, and Sulfurisphaera ohwakuensis.</title>
        <authorList>
            <person name="Counts J.A."/>
            <person name="Kelly R.M."/>
        </authorList>
    </citation>
    <scope>NUCLEOTIDE SEQUENCE [LARGE SCALE GENOMIC DNA]</scope>
    <source>
        <strain evidence="3 4">FC6</strain>
    </source>
</reference>
<evidence type="ECO:0008006" key="5">
    <source>
        <dbReference type="Google" id="ProtNLM"/>
    </source>
</evidence>
<dbReference type="InterPro" id="IPR036079">
    <property type="entry name" value="ATPase_csu/dsu_sf"/>
</dbReference>
<dbReference type="Pfam" id="PF01992">
    <property type="entry name" value="vATP-synt_AC39"/>
    <property type="match status" value="1"/>
</dbReference>
<dbReference type="InterPro" id="IPR044911">
    <property type="entry name" value="V-type_ATPase_csu/dsu_dom_3"/>
</dbReference>
<evidence type="ECO:0000313" key="3">
    <source>
        <dbReference type="EMBL" id="QGR18983.1"/>
    </source>
</evidence>
<dbReference type="GO" id="GO:0046961">
    <property type="term" value="F:proton-transporting ATPase activity, rotational mechanism"/>
    <property type="evidence" value="ECO:0007669"/>
    <property type="project" value="InterPro"/>
</dbReference>
<name>A0A650CMI5_9CREN</name>
<sequence length="326" mass="36619">MSFAYTTALARVYKSQILSTGTVNELLESSSWKEVANILRENGIISEVPQTLTDFQTYMKNRALQILSSVRNYTLSSKIASSIVDLYKYIVELDDIEAIVSATLSKSTSFRVYLLKDLADIKPQSLEDVLSSLTGIEREALEFALEKATNKSAAVINTYLEYFFINRLSAIVDTFKGDWIAKAREIICGYKDYYSSLIAYKIHEQVSDTCKMSKETLRDIANSSSKEEVLDILSRSPYGKDITANDIYYSFAKFKKVVRVQARKASLNAFMGSPFTPVTVMGLAELIRLDTEDIITIVNGLALVRNGENKQKVVEDIKSLLSFELI</sequence>